<keyword evidence="1" id="KW-0472">Membrane</keyword>
<dbReference type="RefSeq" id="WP_184099350.1">
    <property type="nucleotide sequence ID" value="NZ_JACHHN010000003.1"/>
</dbReference>
<organism evidence="2 3">
    <name type="scientific">Silvimonas terrae</name>
    <dbReference type="NCBI Taxonomy" id="300266"/>
    <lineage>
        <taxon>Bacteria</taxon>
        <taxon>Pseudomonadati</taxon>
        <taxon>Pseudomonadota</taxon>
        <taxon>Betaproteobacteria</taxon>
        <taxon>Neisseriales</taxon>
        <taxon>Chitinibacteraceae</taxon>
        <taxon>Silvimonas</taxon>
    </lineage>
</organism>
<evidence type="ECO:0000313" key="2">
    <source>
        <dbReference type="EMBL" id="MBB5190891.1"/>
    </source>
</evidence>
<proteinExistence type="predicted"/>
<dbReference type="Proteomes" id="UP000543030">
    <property type="component" value="Unassembled WGS sequence"/>
</dbReference>
<name>A0A840RF61_9NEIS</name>
<keyword evidence="3" id="KW-1185">Reference proteome</keyword>
<accession>A0A840RF61</accession>
<reference evidence="2 3" key="1">
    <citation type="submission" date="2020-08" db="EMBL/GenBank/DDBJ databases">
        <title>Genomic Encyclopedia of Type Strains, Phase IV (KMG-IV): sequencing the most valuable type-strain genomes for metagenomic binning, comparative biology and taxonomic classification.</title>
        <authorList>
            <person name="Goeker M."/>
        </authorList>
    </citation>
    <scope>NUCLEOTIDE SEQUENCE [LARGE SCALE GENOMIC DNA]</scope>
    <source>
        <strain evidence="2 3">DSM 18233</strain>
    </source>
</reference>
<evidence type="ECO:0000313" key="3">
    <source>
        <dbReference type="Proteomes" id="UP000543030"/>
    </source>
</evidence>
<dbReference type="EMBL" id="JACHHN010000003">
    <property type="protein sequence ID" value="MBB5190891.1"/>
    <property type="molecule type" value="Genomic_DNA"/>
</dbReference>
<keyword evidence="1" id="KW-1133">Transmembrane helix</keyword>
<feature type="transmembrane region" description="Helical" evidence="1">
    <location>
        <begin position="20"/>
        <end position="42"/>
    </location>
</feature>
<gene>
    <name evidence="2" type="ORF">HNQ50_001614</name>
</gene>
<keyword evidence="1" id="KW-0812">Transmembrane</keyword>
<evidence type="ECO:0000256" key="1">
    <source>
        <dbReference type="SAM" id="Phobius"/>
    </source>
</evidence>
<comment type="caution">
    <text evidence="2">The sequence shown here is derived from an EMBL/GenBank/DDBJ whole genome shotgun (WGS) entry which is preliminary data.</text>
</comment>
<sequence length="731" mass="73779">MRLDHLPPSAPLHRQRGIAAILLVILVGLSLTVTVLGTMHYVRAEQDSALTTHAVTTAQMKAWDGVEAFRQYLNTLGQTQAASLPTTAPGNVISISGGSVATGITGAITAVATGASTCGSGTQVTASFTGNNATTSDIKAAATVEAVYCVTTASGSGSTPPGSAGGGMVIHGNLTTSGNIKFAGDSSANITVIGNLTDTGTLDGINNLYTTGSVNLSSTGSVQNILAQGDVTINNSATFQTIGSQGNVTITNSATITTINANGSVTFTNSAAVGTVNALAGATANGRPSTTTPGSGGVTTAGAQTIANVNTNGNLNLYNATVKNLAAAGNLVYQDNYSAVQNGTVGTGFAPAGNNGTTHNSHVTLVPNFMPTYAANTVPVPSVSVPSSPTIDAWANRSQANYAFDVDSANNIRVNISNVNGIPSSSGAPAATSVTGTSIPAGAWYVLGDGQSNRDMLCPTSTYNAASCTIRVCYSGSMYNSCFTSQPTVSAGVPTWSLADVATAGEALPPGLVWFNGNVNLGLGTWLNTVMATGNITTSANNITYAPNYVGFGNVTNPNSNAKIGTAGICVNNPFNASADMLTKYPSQNLYPTNLCPTPVVSTCVPNASNNYCGYQGAANPLANIALYAGGYIPGSTTFSGGTVTLGASTQIFGNVISADTVSFGGNTYVAGYVNAFQQSQTNSSSFTATTTIDLTNYPPTFNPCVSQAGCSTGGGSTGVTTTQVVWTRYK</sequence>
<dbReference type="AlphaFoldDB" id="A0A840RF61"/>
<protein>
    <submittedName>
        <fullName evidence="2">Uncharacterized protein</fullName>
    </submittedName>
</protein>